<dbReference type="OrthoDB" id="5298497at2"/>
<evidence type="ECO:0000256" key="1">
    <source>
        <dbReference type="SAM" id="MobiDB-lite"/>
    </source>
</evidence>
<accession>A0A4V3AM92</accession>
<keyword evidence="2" id="KW-1133">Transmembrane helix</keyword>
<dbReference type="AlphaFoldDB" id="A0A4V3AM92"/>
<evidence type="ECO:0000313" key="3">
    <source>
        <dbReference type="EMBL" id="TDK26052.1"/>
    </source>
</evidence>
<feature type="region of interest" description="Disordered" evidence="1">
    <location>
        <begin position="189"/>
        <end position="209"/>
    </location>
</feature>
<dbReference type="PANTHER" id="PTHR34351:SF1">
    <property type="entry name" value="SLR1927 PROTEIN"/>
    <property type="match status" value="1"/>
</dbReference>
<organism evidence="3 4">
    <name type="scientific">Luteimonas aestuarii</name>
    <dbReference type="NCBI Taxonomy" id="453837"/>
    <lineage>
        <taxon>Bacteria</taxon>
        <taxon>Pseudomonadati</taxon>
        <taxon>Pseudomonadota</taxon>
        <taxon>Gammaproteobacteria</taxon>
        <taxon>Lysobacterales</taxon>
        <taxon>Lysobacteraceae</taxon>
        <taxon>Luteimonas</taxon>
    </lineage>
</organism>
<dbReference type="PANTHER" id="PTHR34351">
    <property type="entry name" value="SLR1927 PROTEIN-RELATED"/>
    <property type="match status" value="1"/>
</dbReference>
<name>A0A4V3AM92_9GAMM</name>
<feature type="transmembrane region" description="Helical" evidence="2">
    <location>
        <begin position="35"/>
        <end position="58"/>
    </location>
</feature>
<keyword evidence="4" id="KW-1185">Reference proteome</keyword>
<dbReference type="Proteomes" id="UP000294796">
    <property type="component" value="Unassembled WGS sequence"/>
</dbReference>
<sequence length="326" mass="35548">MSAAPRSRGWRSRLERLARPRRPESLPVRFDRHRIYLLPTPFGAFFVALLLTMALGALNYNNNPALLLCLLLAGAAIASLLHAQLQLGGLEVHAIGGDPVPAGNPLHLRVHARAPRGRERRGLQVACLGETATLSLDDGAGEAILALPTTRRGWLDIERVRISTTRPLGLARAWAYAWPTAGALVYPAPERDGPPLPDGSDGNAQSRLHPAGDEVHHLRAWRQGDSRRAVAWKASARRDTLLVREFEQLMGADVMLDWGLVTSLPYEARIRRLAGWVDKAEREQRNYALRLPGAPTLGPGRGSAHRHACLHALALLPVGDDGATRG</sequence>
<feature type="transmembrane region" description="Helical" evidence="2">
    <location>
        <begin position="64"/>
        <end position="83"/>
    </location>
</feature>
<dbReference type="EMBL" id="SMTF01000003">
    <property type="protein sequence ID" value="TDK26052.1"/>
    <property type="molecule type" value="Genomic_DNA"/>
</dbReference>
<dbReference type="RefSeq" id="WP_133321084.1">
    <property type="nucleotide sequence ID" value="NZ_SMTF01000003.1"/>
</dbReference>
<proteinExistence type="predicted"/>
<reference evidence="3 4" key="1">
    <citation type="submission" date="2019-03" db="EMBL/GenBank/DDBJ databases">
        <title>Luteimonas zhaokaii sp.nov., isolated from the rectal contents of Plateau pika in Yushu, Qinghai Province, China.</title>
        <authorList>
            <person name="Zhang G."/>
        </authorList>
    </citation>
    <scope>NUCLEOTIDE SEQUENCE [LARGE SCALE GENOMIC DNA]</scope>
    <source>
        <strain evidence="3 4">B9</strain>
    </source>
</reference>
<comment type="caution">
    <text evidence="3">The sequence shown here is derived from an EMBL/GenBank/DDBJ whole genome shotgun (WGS) entry which is preliminary data.</text>
</comment>
<evidence type="ECO:0000313" key="4">
    <source>
        <dbReference type="Proteomes" id="UP000294796"/>
    </source>
</evidence>
<evidence type="ECO:0000256" key="2">
    <source>
        <dbReference type="SAM" id="Phobius"/>
    </source>
</evidence>
<protein>
    <submittedName>
        <fullName evidence="3">DUF58 domain-containing protein</fullName>
    </submittedName>
</protein>
<keyword evidence="2" id="KW-0472">Membrane</keyword>
<gene>
    <name evidence="3" type="ORF">E2F46_05470</name>
</gene>
<keyword evidence="2" id="KW-0812">Transmembrane</keyword>